<keyword evidence="3" id="KW-1185">Reference proteome</keyword>
<evidence type="ECO:0000313" key="2">
    <source>
        <dbReference type="EMBL" id="AKZ62935.1"/>
    </source>
</evidence>
<dbReference type="Pfam" id="PF06172">
    <property type="entry name" value="Cupin_5"/>
    <property type="match status" value="1"/>
</dbReference>
<proteinExistence type="predicted"/>
<gene>
    <name evidence="2" type="ORF">F506_09870</name>
</gene>
<dbReference type="InterPro" id="IPR009327">
    <property type="entry name" value="Cupin_DUF985"/>
</dbReference>
<dbReference type="CDD" id="cd06121">
    <property type="entry name" value="cupin_YML079wp"/>
    <property type="match status" value="1"/>
</dbReference>
<feature type="domain" description="DUF985" evidence="1">
    <location>
        <begin position="10"/>
        <end position="146"/>
    </location>
</feature>
<evidence type="ECO:0000313" key="3">
    <source>
        <dbReference type="Proteomes" id="UP000063429"/>
    </source>
</evidence>
<dbReference type="InterPro" id="IPR014710">
    <property type="entry name" value="RmlC-like_jellyroll"/>
</dbReference>
<organism evidence="2 3">
    <name type="scientific">Herbaspirillum hiltneri N3</name>
    <dbReference type="NCBI Taxonomy" id="1262470"/>
    <lineage>
        <taxon>Bacteria</taxon>
        <taxon>Pseudomonadati</taxon>
        <taxon>Pseudomonadota</taxon>
        <taxon>Betaproteobacteria</taxon>
        <taxon>Burkholderiales</taxon>
        <taxon>Oxalobacteraceae</taxon>
        <taxon>Herbaspirillum</taxon>
    </lineage>
</organism>
<dbReference type="InterPro" id="IPR011051">
    <property type="entry name" value="RmlC_Cupin_sf"/>
</dbReference>
<dbReference type="Proteomes" id="UP000063429">
    <property type="component" value="Chromosome"/>
</dbReference>
<dbReference type="SUPFAM" id="SSF51182">
    <property type="entry name" value="RmlC-like cupins"/>
    <property type="match status" value="1"/>
</dbReference>
<evidence type="ECO:0000259" key="1">
    <source>
        <dbReference type="Pfam" id="PF06172"/>
    </source>
</evidence>
<name>A0ABN4HV99_9BURK</name>
<dbReference type="RefSeq" id="WP_053197030.1">
    <property type="nucleotide sequence ID" value="NZ_CP011409.1"/>
</dbReference>
<sequence length="166" mass="18559">MNERVSTPAELISRLRLLPHPEGGHFRETYRAAMEVARASDGLIRSASTAIYYLLCAGERSAWHRIKSDEMWHFYDGSPLHIYVLEQTGNLTVLRLGNPVIHDGAEFQALVPAGAWFAAECADPQGHSLVGCTVAPGFEFEEFELADKEVLTRTWPQHAQVIERLA</sequence>
<dbReference type="PANTHER" id="PTHR33387:SF3">
    <property type="entry name" value="DUF985 DOMAIN-CONTAINING PROTEIN"/>
    <property type="match status" value="1"/>
</dbReference>
<dbReference type="EMBL" id="CP011409">
    <property type="protein sequence ID" value="AKZ62935.1"/>
    <property type="molecule type" value="Genomic_DNA"/>
</dbReference>
<accession>A0ABN4HV99</accession>
<dbReference type="InterPro" id="IPR039935">
    <property type="entry name" value="YML079W-like"/>
</dbReference>
<reference evidence="3" key="1">
    <citation type="journal article" date="2015" name="Genome Announc.">
        <title>Complete Genome Sequence of Herbaspirillum hiltneri N3 (DSM 17495), Isolated from Surface-Sterilized Wheat Roots.</title>
        <authorList>
            <person name="Guizelini D."/>
            <person name="Saizaki P.M."/>
            <person name="Coimbra N.A."/>
            <person name="Weiss V.A."/>
            <person name="Faoro H."/>
            <person name="Sfeir M.Z."/>
            <person name="Baura V.A."/>
            <person name="Monteiro R.A."/>
            <person name="Chubatsu L.S."/>
            <person name="Souza E.M."/>
            <person name="Cruz L.M."/>
            <person name="Pedrosa F.O."/>
            <person name="Raittz R.T."/>
            <person name="Marchaukoski J.N."/>
            <person name="Steffens M.B."/>
        </authorList>
    </citation>
    <scope>NUCLEOTIDE SEQUENCE [LARGE SCALE GENOMIC DNA]</scope>
    <source>
        <strain evidence="3">N3</strain>
    </source>
</reference>
<dbReference type="PANTHER" id="PTHR33387">
    <property type="entry name" value="RMLC-LIKE JELLY ROLL FOLD PROTEIN"/>
    <property type="match status" value="1"/>
</dbReference>
<dbReference type="Gene3D" id="2.60.120.10">
    <property type="entry name" value="Jelly Rolls"/>
    <property type="match status" value="1"/>
</dbReference>
<protein>
    <recommendedName>
        <fullName evidence="1">DUF985 domain-containing protein</fullName>
    </recommendedName>
</protein>